<feature type="transmembrane region" description="Helical" evidence="1">
    <location>
        <begin position="12"/>
        <end position="33"/>
    </location>
</feature>
<proteinExistence type="predicted"/>
<organism evidence="2 3">
    <name type="scientific">Colletotrichum asianum</name>
    <dbReference type="NCBI Taxonomy" id="702518"/>
    <lineage>
        <taxon>Eukaryota</taxon>
        <taxon>Fungi</taxon>
        <taxon>Dikarya</taxon>
        <taxon>Ascomycota</taxon>
        <taxon>Pezizomycotina</taxon>
        <taxon>Sordariomycetes</taxon>
        <taxon>Hypocreomycetidae</taxon>
        <taxon>Glomerellales</taxon>
        <taxon>Glomerellaceae</taxon>
        <taxon>Colletotrichum</taxon>
        <taxon>Colletotrichum gloeosporioides species complex</taxon>
    </lineage>
</organism>
<dbReference type="Proteomes" id="UP000434172">
    <property type="component" value="Unassembled WGS sequence"/>
</dbReference>
<keyword evidence="3" id="KW-1185">Reference proteome</keyword>
<keyword evidence="1" id="KW-1133">Transmembrane helix</keyword>
<protein>
    <submittedName>
        <fullName evidence="2">Uncharacterized protein</fullName>
    </submittedName>
</protein>
<evidence type="ECO:0000313" key="3">
    <source>
        <dbReference type="Proteomes" id="UP000434172"/>
    </source>
</evidence>
<comment type="caution">
    <text evidence="2">The sequence shown here is derived from an EMBL/GenBank/DDBJ whole genome shotgun (WGS) entry which is preliminary data.</text>
</comment>
<sequence>YPHRYSQLTFTINYLLSLRLITLASKSLIYYQLITYNLNYNLSILL</sequence>
<dbReference type="EMBL" id="WOWK01000076">
    <property type="protein sequence ID" value="KAF0321027.1"/>
    <property type="molecule type" value="Genomic_DNA"/>
</dbReference>
<evidence type="ECO:0000256" key="1">
    <source>
        <dbReference type="SAM" id="Phobius"/>
    </source>
</evidence>
<feature type="non-terminal residue" evidence="2">
    <location>
        <position position="1"/>
    </location>
</feature>
<dbReference type="AlphaFoldDB" id="A0A8H3W857"/>
<name>A0A8H3W857_9PEZI</name>
<reference evidence="2 3" key="1">
    <citation type="submission" date="2019-12" db="EMBL/GenBank/DDBJ databases">
        <title>A genome sequence resource for the geographically widespread anthracnose pathogen Colletotrichum asianum.</title>
        <authorList>
            <person name="Meng Y."/>
        </authorList>
    </citation>
    <scope>NUCLEOTIDE SEQUENCE [LARGE SCALE GENOMIC DNA]</scope>
    <source>
        <strain evidence="2 3">ICMP 18580</strain>
    </source>
</reference>
<accession>A0A8H3W857</accession>
<keyword evidence="1" id="KW-0472">Membrane</keyword>
<gene>
    <name evidence="2" type="ORF">GQ607_011785</name>
</gene>
<evidence type="ECO:0000313" key="2">
    <source>
        <dbReference type="EMBL" id="KAF0321027.1"/>
    </source>
</evidence>
<keyword evidence="1" id="KW-0812">Transmembrane</keyword>